<accession>A0A840MWU8</accession>
<protein>
    <recommendedName>
        <fullName evidence="1">NIPSNAP domain-containing protein</fullName>
    </recommendedName>
</protein>
<evidence type="ECO:0000259" key="1">
    <source>
        <dbReference type="Pfam" id="PF07978"/>
    </source>
</evidence>
<dbReference type="InterPro" id="IPR011008">
    <property type="entry name" value="Dimeric_a/b-barrel"/>
</dbReference>
<dbReference type="InterPro" id="IPR012577">
    <property type="entry name" value="NIPSNAP"/>
</dbReference>
<evidence type="ECO:0000313" key="2">
    <source>
        <dbReference type="EMBL" id="MBB5050198.1"/>
    </source>
</evidence>
<dbReference type="EMBL" id="JACHIJ010000001">
    <property type="protein sequence ID" value="MBB5050198.1"/>
    <property type="molecule type" value="Genomic_DNA"/>
</dbReference>
<proteinExistence type="predicted"/>
<gene>
    <name evidence="2" type="ORF">HNQ36_000146</name>
</gene>
<comment type="caution">
    <text evidence="2">The sequence shown here is derived from an EMBL/GenBank/DDBJ whole genome shotgun (WGS) entry which is preliminary data.</text>
</comment>
<name>A0A840MWU8_9BRAD</name>
<dbReference type="SUPFAM" id="SSF54909">
    <property type="entry name" value="Dimeric alpha+beta barrel"/>
    <property type="match status" value="1"/>
</dbReference>
<feature type="domain" description="NIPSNAP" evidence="1">
    <location>
        <begin position="6"/>
        <end position="107"/>
    </location>
</feature>
<dbReference type="AlphaFoldDB" id="A0A840MWU8"/>
<organism evidence="2 3">
    <name type="scientific">Afipia massiliensis</name>
    <dbReference type="NCBI Taxonomy" id="211460"/>
    <lineage>
        <taxon>Bacteria</taxon>
        <taxon>Pseudomonadati</taxon>
        <taxon>Pseudomonadota</taxon>
        <taxon>Alphaproteobacteria</taxon>
        <taxon>Hyphomicrobiales</taxon>
        <taxon>Nitrobacteraceae</taxon>
        <taxon>Afipia</taxon>
    </lineage>
</organism>
<dbReference type="Pfam" id="PF07978">
    <property type="entry name" value="NIPSNAP"/>
    <property type="match status" value="1"/>
</dbReference>
<sequence>MTMIQEMRVYRCLPGRLPNLMKRFENHTLKIWEKHGIRQAGFFTTVIGQSNQELTYFLAWESLAEREQKWTAFMNDPAWLSVRAESEKDGQIVENIVSQLLTPTAFSSVK</sequence>
<reference evidence="2 3" key="1">
    <citation type="submission" date="2020-08" db="EMBL/GenBank/DDBJ databases">
        <title>Genomic Encyclopedia of Type Strains, Phase IV (KMG-IV): sequencing the most valuable type-strain genomes for metagenomic binning, comparative biology and taxonomic classification.</title>
        <authorList>
            <person name="Goeker M."/>
        </authorList>
    </citation>
    <scope>NUCLEOTIDE SEQUENCE [LARGE SCALE GENOMIC DNA]</scope>
    <source>
        <strain evidence="2 3">DSM 17498</strain>
    </source>
</reference>
<evidence type="ECO:0000313" key="3">
    <source>
        <dbReference type="Proteomes" id="UP000521227"/>
    </source>
</evidence>
<dbReference type="Gene3D" id="3.30.70.100">
    <property type="match status" value="1"/>
</dbReference>
<dbReference type="Proteomes" id="UP000521227">
    <property type="component" value="Unassembled WGS sequence"/>
</dbReference>